<evidence type="ECO:0008006" key="4">
    <source>
        <dbReference type="Google" id="ProtNLM"/>
    </source>
</evidence>
<accession>A0AAE1F6K3</accession>
<evidence type="ECO:0000256" key="1">
    <source>
        <dbReference type="SAM" id="SignalP"/>
    </source>
</evidence>
<evidence type="ECO:0000313" key="3">
    <source>
        <dbReference type="Proteomes" id="UP001286313"/>
    </source>
</evidence>
<name>A0AAE1F6K3_PETCI</name>
<feature type="chain" id="PRO_5041929643" description="Secreted protein" evidence="1">
    <location>
        <begin position="23"/>
        <end position="80"/>
    </location>
</feature>
<organism evidence="2 3">
    <name type="scientific">Petrolisthes cinctipes</name>
    <name type="common">Flat porcelain crab</name>
    <dbReference type="NCBI Taxonomy" id="88211"/>
    <lineage>
        <taxon>Eukaryota</taxon>
        <taxon>Metazoa</taxon>
        <taxon>Ecdysozoa</taxon>
        <taxon>Arthropoda</taxon>
        <taxon>Crustacea</taxon>
        <taxon>Multicrustacea</taxon>
        <taxon>Malacostraca</taxon>
        <taxon>Eumalacostraca</taxon>
        <taxon>Eucarida</taxon>
        <taxon>Decapoda</taxon>
        <taxon>Pleocyemata</taxon>
        <taxon>Anomura</taxon>
        <taxon>Galatheoidea</taxon>
        <taxon>Porcellanidae</taxon>
        <taxon>Petrolisthes</taxon>
    </lineage>
</organism>
<sequence length="80" mass="8964">MPSRAFLSILSLLIGCPGGQLAWKDRLHINVGCLGRLSWWCSSRRGRVEFSHKILRDFVVLNSLCPEIHAGPRSVQACVF</sequence>
<dbReference type="AlphaFoldDB" id="A0AAE1F6K3"/>
<feature type="signal peptide" evidence="1">
    <location>
        <begin position="1"/>
        <end position="22"/>
    </location>
</feature>
<keyword evidence="1" id="KW-0732">Signal</keyword>
<comment type="caution">
    <text evidence="2">The sequence shown here is derived from an EMBL/GenBank/DDBJ whole genome shotgun (WGS) entry which is preliminary data.</text>
</comment>
<gene>
    <name evidence="2" type="ORF">Pcinc_026386</name>
</gene>
<dbReference type="EMBL" id="JAWQEG010003064">
    <property type="protein sequence ID" value="KAK3868198.1"/>
    <property type="molecule type" value="Genomic_DNA"/>
</dbReference>
<keyword evidence="3" id="KW-1185">Reference proteome</keyword>
<proteinExistence type="predicted"/>
<evidence type="ECO:0000313" key="2">
    <source>
        <dbReference type="EMBL" id="KAK3868198.1"/>
    </source>
</evidence>
<dbReference type="Proteomes" id="UP001286313">
    <property type="component" value="Unassembled WGS sequence"/>
</dbReference>
<protein>
    <recommendedName>
        <fullName evidence="4">Secreted protein</fullName>
    </recommendedName>
</protein>
<dbReference type="PROSITE" id="PS51257">
    <property type="entry name" value="PROKAR_LIPOPROTEIN"/>
    <property type="match status" value="1"/>
</dbReference>
<reference evidence="2" key="1">
    <citation type="submission" date="2023-10" db="EMBL/GenBank/DDBJ databases">
        <title>Genome assemblies of two species of porcelain crab, Petrolisthes cinctipes and Petrolisthes manimaculis (Anomura: Porcellanidae).</title>
        <authorList>
            <person name="Angst P."/>
        </authorList>
    </citation>
    <scope>NUCLEOTIDE SEQUENCE</scope>
    <source>
        <strain evidence="2">PB745_01</strain>
        <tissue evidence="2">Gill</tissue>
    </source>
</reference>